<keyword evidence="6" id="KW-0547">Nucleotide-binding</keyword>
<organism evidence="13 14">
    <name type="scientific">Nocardiopsis mwathae</name>
    <dbReference type="NCBI Taxonomy" id="1472723"/>
    <lineage>
        <taxon>Bacteria</taxon>
        <taxon>Bacillati</taxon>
        <taxon>Actinomycetota</taxon>
        <taxon>Actinomycetes</taxon>
        <taxon>Streptosporangiales</taxon>
        <taxon>Nocardiopsidaceae</taxon>
        <taxon>Nocardiopsis</taxon>
    </lineage>
</organism>
<evidence type="ECO:0000313" key="13">
    <source>
        <dbReference type="EMBL" id="MBB6173508.1"/>
    </source>
</evidence>
<keyword evidence="4 13" id="KW-0808">Transferase</keyword>
<dbReference type="GO" id="GO:0000103">
    <property type="term" value="P:sulfate assimilation"/>
    <property type="evidence" value="ECO:0007669"/>
    <property type="project" value="InterPro"/>
</dbReference>
<proteinExistence type="inferred from homology"/>
<dbReference type="PANTHER" id="PTHR43196">
    <property type="entry name" value="SULFATE ADENYLYLTRANSFERASE SUBUNIT 2"/>
    <property type="match status" value="1"/>
</dbReference>
<name>A0A7X0D6N6_9ACTN</name>
<dbReference type="NCBIfam" id="NF003587">
    <property type="entry name" value="PRK05253.1"/>
    <property type="match status" value="1"/>
</dbReference>
<comment type="subunit">
    <text evidence="10">Heterodimer composed of CysD, the smaller subunit, and CysNC.</text>
</comment>
<sequence>MTQAETAALRRYQLSQLDYLEAEAIFIMREVAAEFERPVLLFSGGKDSIVMLRLAEKAFWPGAIPFPVMHVDTGHNFPEVMEFRDRRVAEAGVRLVVASVQEQIDAGKVSEPTGRWASRNRLQTAALLEAIEEHRFDAAFGGARRDEEKARAKERVFSFRDEFGQWDPKAQRPELWNVYNTRTDMGEHIRVFPISNWTELDVWGYIARERLELPSIYYAHRRTVFERDGVLLADSPHVTRGDDEELFEATVRYRTVGDMTCTGAVRSTATEVDGIIAEIAATRITERGQTRADDRTSEAAMEDRKREGYF</sequence>
<dbReference type="InterPro" id="IPR050128">
    <property type="entry name" value="Sulfate_adenylyltrnsfr_sub2"/>
</dbReference>
<dbReference type="PANTHER" id="PTHR43196:SF1">
    <property type="entry name" value="SULFATE ADENYLYLTRANSFERASE SUBUNIT 2"/>
    <property type="match status" value="1"/>
</dbReference>
<protein>
    <recommendedName>
        <fullName evidence="3">Sulfate adenylyltransferase subunit 2</fullName>
        <ecNumber evidence="2">2.7.7.4</ecNumber>
    </recommendedName>
    <alternativeName>
        <fullName evidence="8">ATP-sulfurylase small subunit</fullName>
    </alternativeName>
    <alternativeName>
        <fullName evidence="9">Sulfate adenylate transferase</fullName>
    </alternativeName>
</protein>
<keyword evidence="14" id="KW-1185">Reference proteome</keyword>
<dbReference type="GO" id="GO:0005524">
    <property type="term" value="F:ATP binding"/>
    <property type="evidence" value="ECO:0007669"/>
    <property type="project" value="UniProtKB-KW"/>
</dbReference>
<feature type="domain" description="Phosphoadenosine phosphosulphate reductase" evidence="12">
    <location>
        <begin position="38"/>
        <end position="263"/>
    </location>
</feature>
<evidence type="ECO:0000256" key="4">
    <source>
        <dbReference type="ARBA" id="ARBA00022679"/>
    </source>
</evidence>
<dbReference type="InterPro" id="IPR011784">
    <property type="entry name" value="SO4_adenylTrfase_ssu"/>
</dbReference>
<dbReference type="FunFam" id="3.40.50.620:FF:000002">
    <property type="entry name" value="Sulfate adenylyltransferase subunit 2"/>
    <property type="match status" value="1"/>
</dbReference>
<evidence type="ECO:0000256" key="3">
    <source>
        <dbReference type="ARBA" id="ARBA00022004"/>
    </source>
</evidence>
<dbReference type="InterPro" id="IPR002500">
    <property type="entry name" value="PAPS_reduct_dom"/>
</dbReference>
<dbReference type="PIRSF" id="PIRSF002936">
    <property type="entry name" value="CysDAde_trans"/>
    <property type="match status" value="1"/>
</dbReference>
<evidence type="ECO:0000256" key="6">
    <source>
        <dbReference type="ARBA" id="ARBA00022741"/>
    </source>
</evidence>
<evidence type="ECO:0000256" key="8">
    <source>
        <dbReference type="ARBA" id="ARBA00030256"/>
    </source>
</evidence>
<accession>A0A7X0D6N6</accession>
<reference evidence="13 14" key="1">
    <citation type="submission" date="2020-08" db="EMBL/GenBank/DDBJ databases">
        <title>Sequencing the genomes of 1000 actinobacteria strains.</title>
        <authorList>
            <person name="Klenk H.-P."/>
        </authorList>
    </citation>
    <scope>NUCLEOTIDE SEQUENCE [LARGE SCALE GENOMIC DNA]</scope>
    <source>
        <strain evidence="13 14">DSM 46659</strain>
    </source>
</reference>
<gene>
    <name evidence="13" type="ORF">HNR23_003568</name>
</gene>
<dbReference type="EMBL" id="JACHDS010000001">
    <property type="protein sequence ID" value="MBB6173508.1"/>
    <property type="molecule type" value="Genomic_DNA"/>
</dbReference>
<evidence type="ECO:0000256" key="5">
    <source>
        <dbReference type="ARBA" id="ARBA00022695"/>
    </source>
</evidence>
<evidence type="ECO:0000256" key="9">
    <source>
        <dbReference type="ARBA" id="ARBA00031812"/>
    </source>
</evidence>
<dbReference type="RefSeq" id="WP_184076938.1">
    <property type="nucleotide sequence ID" value="NZ_JACHDS010000001.1"/>
</dbReference>
<evidence type="ECO:0000313" key="14">
    <source>
        <dbReference type="Proteomes" id="UP000546642"/>
    </source>
</evidence>
<dbReference type="NCBIfam" id="TIGR02039">
    <property type="entry name" value="CysD"/>
    <property type="match status" value="1"/>
</dbReference>
<evidence type="ECO:0000256" key="7">
    <source>
        <dbReference type="ARBA" id="ARBA00022840"/>
    </source>
</evidence>
<feature type="region of interest" description="Disordered" evidence="11">
    <location>
        <begin position="287"/>
        <end position="310"/>
    </location>
</feature>
<keyword evidence="5 13" id="KW-0548">Nucleotidyltransferase</keyword>
<dbReference type="Proteomes" id="UP000546642">
    <property type="component" value="Unassembled WGS sequence"/>
</dbReference>
<dbReference type="InterPro" id="IPR014729">
    <property type="entry name" value="Rossmann-like_a/b/a_fold"/>
</dbReference>
<evidence type="ECO:0000256" key="11">
    <source>
        <dbReference type="SAM" id="MobiDB-lite"/>
    </source>
</evidence>
<comment type="similarity">
    <text evidence="1">Belongs to the PAPS reductase family. CysD subfamily.</text>
</comment>
<comment type="caution">
    <text evidence="13">The sequence shown here is derived from an EMBL/GenBank/DDBJ whole genome shotgun (WGS) entry which is preliminary data.</text>
</comment>
<evidence type="ECO:0000256" key="2">
    <source>
        <dbReference type="ARBA" id="ARBA00012391"/>
    </source>
</evidence>
<dbReference type="Gene3D" id="3.40.50.620">
    <property type="entry name" value="HUPs"/>
    <property type="match status" value="1"/>
</dbReference>
<dbReference type="EC" id="2.7.7.4" evidence="2"/>
<dbReference type="AlphaFoldDB" id="A0A7X0D6N6"/>
<dbReference type="GO" id="GO:0004781">
    <property type="term" value="F:sulfate adenylyltransferase (ATP) activity"/>
    <property type="evidence" value="ECO:0007669"/>
    <property type="project" value="UniProtKB-EC"/>
</dbReference>
<evidence type="ECO:0000256" key="10">
    <source>
        <dbReference type="ARBA" id="ARBA00062688"/>
    </source>
</evidence>
<evidence type="ECO:0000259" key="12">
    <source>
        <dbReference type="Pfam" id="PF01507"/>
    </source>
</evidence>
<evidence type="ECO:0000256" key="1">
    <source>
        <dbReference type="ARBA" id="ARBA00008885"/>
    </source>
</evidence>
<dbReference type="SUPFAM" id="SSF52402">
    <property type="entry name" value="Adenine nucleotide alpha hydrolases-like"/>
    <property type="match status" value="1"/>
</dbReference>
<dbReference type="NCBIfam" id="NF009214">
    <property type="entry name" value="PRK12563.1"/>
    <property type="match status" value="1"/>
</dbReference>
<keyword evidence="7" id="KW-0067">ATP-binding</keyword>
<dbReference type="Pfam" id="PF01507">
    <property type="entry name" value="PAPS_reduct"/>
    <property type="match status" value="1"/>
</dbReference>